<dbReference type="PANTHER" id="PTHR43685">
    <property type="entry name" value="GLYCOSYLTRANSFERASE"/>
    <property type="match status" value="1"/>
</dbReference>
<feature type="domain" description="Galactosyltransferase C-terminal" evidence="3">
    <location>
        <begin position="171"/>
        <end position="226"/>
    </location>
</feature>
<dbReference type="CDD" id="cd06420">
    <property type="entry name" value="GT2_Chondriotin_Pol_N"/>
    <property type="match status" value="1"/>
</dbReference>
<comment type="caution">
    <text evidence="4">The sequence shown here is derived from an EMBL/GenBank/DDBJ whole genome shotgun (WGS) entry which is preliminary data.</text>
</comment>
<dbReference type="GO" id="GO:0016740">
    <property type="term" value="F:transferase activity"/>
    <property type="evidence" value="ECO:0007669"/>
    <property type="project" value="UniProtKB-KW"/>
</dbReference>
<dbReference type="InterPro" id="IPR029044">
    <property type="entry name" value="Nucleotide-diphossugar_trans"/>
</dbReference>
<evidence type="ECO:0000259" key="3">
    <source>
        <dbReference type="Pfam" id="PF02709"/>
    </source>
</evidence>
<keyword evidence="1 4" id="KW-0808">Transferase</keyword>
<evidence type="ECO:0000256" key="1">
    <source>
        <dbReference type="ARBA" id="ARBA00022679"/>
    </source>
</evidence>
<sequence>MVPATTLLVSTYNWPEALELVLLSALAQQLAPSQLVVADDGSREETGAMVRGLVPAFAARGIALLHVWQEDAGFRKARILNAALARATGDYVVQIDQDLILHPAFLASHAAFARRGSFVQGSRVLVRPERTREAIARRETRFHALDAGLKNRVNALHLPWLSALVPTSQEHLRGTRGVNFAFWRDDALRVNGWNEEFEGWGREDSEFAARLLNAGLVRRKLKFAGVGYHLWHPECSRHAVPEQERALHEIVAGRVVRCARGLDAHLEAHLEAHLDVRAPRVDPTP</sequence>
<dbReference type="AlphaFoldDB" id="A0AA37QBA0"/>
<proteinExistence type="predicted"/>
<organism evidence="4 5">
    <name type="scientific">Roseisolibacter agri</name>
    <dbReference type="NCBI Taxonomy" id="2014610"/>
    <lineage>
        <taxon>Bacteria</taxon>
        <taxon>Pseudomonadati</taxon>
        <taxon>Gemmatimonadota</taxon>
        <taxon>Gemmatimonadia</taxon>
        <taxon>Gemmatimonadales</taxon>
        <taxon>Gemmatimonadaceae</taxon>
        <taxon>Roseisolibacter</taxon>
    </lineage>
</organism>
<accession>A0AA37QBA0</accession>
<reference evidence="4" key="1">
    <citation type="submission" date="2022-08" db="EMBL/GenBank/DDBJ databases">
        <title>Draft genome sequencing of Roseisolibacter agri AW1220.</title>
        <authorList>
            <person name="Tobiishi Y."/>
            <person name="Tonouchi A."/>
        </authorList>
    </citation>
    <scope>NUCLEOTIDE SEQUENCE</scope>
    <source>
        <strain evidence="4">AW1220</strain>
    </source>
</reference>
<evidence type="ECO:0000313" key="5">
    <source>
        <dbReference type="Proteomes" id="UP001161325"/>
    </source>
</evidence>
<dbReference type="InterPro" id="IPR050834">
    <property type="entry name" value="Glycosyltransf_2"/>
</dbReference>
<dbReference type="InterPro" id="IPR001173">
    <property type="entry name" value="Glyco_trans_2-like"/>
</dbReference>
<feature type="domain" description="Glycosyltransferase 2-like" evidence="2">
    <location>
        <begin position="7"/>
        <end position="139"/>
    </location>
</feature>
<dbReference type="InterPro" id="IPR027791">
    <property type="entry name" value="Galactosyl_T_C"/>
</dbReference>
<name>A0AA37QBA0_9BACT</name>
<gene>
    <name evidence="4" type="ORF">rosag_36500</name>
</gene>
<dbReference type="EMBL" id="BRXS01000005">
    <property type="protein sequence ID" value="GLC27137.1"/>
    <property type="molecule type" value="Genomic_DNA"/>
</dbReference>
<dbReference type="Proteomes" id="UP001161325">
    <property type="component" value="Unassembled WGS sequence"/>
</dbReference>
<dbReference type="RefSeq" id="WP_284351582.1">
    <property type="nucleotide sequence ID" value="NZ_BRXS01000005.1"/>
</dbReference>
<dbReference type="SUPFAM" id="SSF53448">
    <property type="entry name" value="Nucleotide-diphospho-sugar transferases"/>
    <property type="match status" value="1"/>
</dbReference>
<evidence type="ECO:0000259" key="2">
    <source>
        <dbReference type="Pfam" id="PF00535"/>
    </source>
</evidence>
<protein>
    <submittedName>
        <fullName evidence="4">Glycosyl transferase family 2</fullName>
    </submittedName>
</protein>
<dbReference type="Pfam" id="PF00535">
    <property type="entry name" value="Glycos_transf_2"/>
    <property type="match status" value="1"/>
</dbReference>
<keyword evidence="5" id="KW-1185">Reference proteome</keyword>
<dbReference type="Pfam" id="PF02709">
    <property type="entry name" value="Glyco_transf_7C"/>
    <property type="match status" value="1"/>
</dbReference>
<dbReference type="Gene3D" id="3.90.550.10">
    <property type="entry name" value="Spore Coat Polysaccharide Biosynthesis Protein SpsA, Chain A"/>
    <property type="match status" value="1"/>
</dbReference>
<dbReference type="PANTHER" id="PTHR43685:SF3">
    <property type="entry name" value="SLR2126 PROTEIN"/>
    <property type="match status" value="1"/>
</dbReference>
<evidence type="ECO:0000313" key="4">
    <source>
        <dbReference type="EMBL" id="GLC27137.1"/>
    </source>
</evidence>